<comment type="similarity">
    <text evidence="2">Belongs to the GINS2/PSF2 family.</text>
</comment>
<evidence type="ECO:0000256" key="4">
    <source>
        <dbReference type="ARBA" id="ARBA00023242"/>
    </source>
</evidence>
<dbReference type="OrthoDB" id="1938138at2759"/>
<dbReference type="PANTHER" id="PTHR12772">
    <property type="entry name" value="DNA REPLICATION COMPLEX GINS PROTEIN PSF2"/>
    <property type="match status" value="1"/>
</dbReference>
<keyword evidence="8" id="KW-1185">Reference proteome</keyword>
<gene>
    <name evidence="7" type="ORF">C1645_736676</name>
</gene>
<dbReference type="InterPro" id="IPR007257">
    <property type="entry name" value="GINS_Psf2"/>
</dbReference>
<protein>
    <submittedName>
        <fullName evidence="7">Uncharacterized protein</fullName>
    </submittedName>
</protein>
<dbReference type="Gene3D" id="1.20.58.1020">
    <property type="match status" value="1"/>
</dbReference>
<feature type="domain" description="DNA replication complex GINS protein PSF2 N-terminal" evidence="6">
    <location>
        <begin position="5"/>
        <end position="62"/>
    </location>
</feature>
<dbReference type="GO" id="GO:0006260">
    <property type="term" value="P:DNA replication"/>
    <property type="evidence" value="ECO:0007669"/>
    <property type="project" value="UniProtKB-KW"/>
</dbReference>
<dbReference type="SUPFAM" id="SSF158573">
    <property type="entry name" value="GINS helical bundle-like"/>
    <property type="match status" value="1"/>
</dbReference>
<evidence type="ECO:0000313" key="7">
    <source>
        <dbReference type="EMBL" id="RIA92010.1"/>
    </source>
</evidence>
<dbReference type="InterPro" id="IPR021151">
    <property type="entry name" value="GINS_A"/>
</dbReference>
<evidence type="ECO:0000256" key="3">
    <source>
        <dbReference type="ARBA" id="ARBA00022705"/>
    </source>
</evidence>
<accession>A0A397T0L8</accession>
<feature type="domain" description="GINS subunit" evidence="5">
    <location>
        <begin position="68"/>
        <end position="172"/>
    </location>
</feature>
<sequence>MPINTEDLRFFAEDELVTIEPFFKEDALRLSGRSFGPFEPPKKLEIPLWAALALKGEKQCKIFSPECLTTEFLENRLELENSIDIYGNKPLSNLPKYFIEFSKILLEKAEDDIENPARVRYLLQKLKEVRENKIERQLNDLDVNGLKMKNLTTSEVHKIRPTFTMSLEGIRKLNGIRKEAPKGPPVRANGMQGIEDLSELREKDNDISLEDYIMELDDTIVYD</sequence>
<dbReference type="Proteomes" id="UP000265703">
    <property type="component" value="Unassembled WGS sequence"/>
</dbReference>
<name>A0A397T0L8_9GLOM</name>
<dbReference type="Pfam" id="PF25005">
    <property type="entry name" value="PSF2_N"/>
    <property type="match status" value="1"/>
</dbReference>
<keyword evidence="4" id="KW-0539">Nucleus</keyword>
<dbReference type="Gene3D" id="3.40.5.50">
    <property type="match status" value="1"/>
</dbReference>
<evidence type="ECO:0000259" key="5">
    <source>
        <dbReference type="Pfam" id="PF05916"/>
    </source>
</evidence>
<evidence type="ECO:0000313" key="8">
    <source>
        <dbReference type="Proteomes" id="UP000265703"/>
    </source>
</evidence>
<dbReference type="Pfam" id="PF05916">
    <property type="entry name" value="Sld5"/>
    <property type="match status" value="1"/>
</dbReference>
<dbReference type="InterPro" id="IPR036224">
    <property type="entry name" value="GINS_bundle-like_dom_sf"/>
</dbReference>
<dbReference type="CDD" id="cd11712">
    <property type="entry name" value="GINS_A_psf2"/>
    <property type="match status" value="1"/>
</dbReference>
<dbReference type="SUPFAM" id="SSF160059">
    <property type="entry name" value="PriA/YqbF domain"/>
    <property type="match status" value="1"/>
</dbReference>
<evidence type="ECO:0000256" key="1">
    <source>
        <dbReference type="ARBA" id="ARBA00004123"/>
    </source>
</evidence>
<evidence type="ECO:0000259" key="6">
    <source>
        <dbReference type="Pfam" id="PF25005"/>
    </source>
</evidence>
<organism evidence="7 8">
    <name type="scientific">Glomus cerebriforme</name>
    <dbReference type="NCBI Taxonomy" id="658196"/>
    <lineage>
        <taxon>Eukaryota</taxon>
        <taxon>Fungi</taxon>
        <taxon>Fungi incertae sedis</taxon>
        <taxon>Mucoromycota</taxon>
        <taxon>Glomeromycotina</taxon>
        <taxon>Glomeromycetes</taxon>
        <taxon>Glomerales</taxon>
        <taxon>Glomeraceae</taxon>
        <taxon>Glomus</taxon>
    </lineage>
</organism>
<proteinExistence type="inferred from homology"/>
<dbReference type="CDD" id="cd21694">
    <property type="entry name" value="GINS_B_Psf2"/>
    <property type="match status" value="1"/>
</dbReference>
<reference evidence="7 8" key="1">
    <citation type="submission" date="2018-06" db="EMBL/GenBank/DDBJ databases">
        <title>Comparative genomics reveals the genomic features of Rhizophagus irregularis, R. cerebriforme, R. diaphanum and Gigaspora rosea, and their symbiotic lifestyle signature.</title>
        <authorList>
            <person name="Morin E."/>
            <person name="San Clemente H."/>
            <person name="Chen E.C.H."/>
            <person name="De La Providencia I."/>
            <person name="Hainaut M."/>
            <person name="Kuo A."/>
            <person name="Kohler A."/>
            <person name="Murat C."/>
            <person name="Tang N."/>
            <person name="Roy S."/>
            <person name="Loubradou J."/>
            <person name="Henrissat B."/>
            <person name="Grigoriev I.V."/>
            <person name="Corradi N."/>
            <person name="Roux C."/>
            <person name="Martin F.M."/>
        </authorList>
    </citation>
    <scope>NUCLEOTIDE SEQUENCE [LARGE SCALE GENOMIC DNA]</scope>
    <source>
        <strain evidence="7 8">DAOM 227022</strain>
    </source>
</reference>
<keyword evidence="3" id="KW-0235">DNA replication</keyword>
<dbReference type="PANTHER" id="PTHR12772:SF0">
    <property type="entry name" value="DNA REPLICATION COMPLEX GINS PROTEIN PSF2"/>
    <property type="match status" value="1"/>
</dbReference>
<dbReference type="GO" id="GO:0000727">
    <property type="term" value="P:double-strand break repair via break-induced replication"/>
    <property type="evidence" value="ECO:0007669"/>
    <property type="project" value="TreeGrafter"/>
</dbReference>
<comment type="caution">
    <text evidence="7">The sequence shown here is derived from an EMBL/GenBank/DDBJ whole genome shotgun (WGS) entry which is preliminary data.</text>
</comment>
<dbReference type="GO" id="GO:0000811">
    <property type="term" value="C:GINS complex"/>
    <property type="evidence" value="ECO:0007669"/>
    <property type="project" value="TreeGrafter"/>
</dbReference>
<dbReference type="EMBL" id="QKYT01000137">
    <property type="protein sequence ID" value="RIA92010.1"/>
    <property type="molecule type" value="Genomic_DNA"/>
</dbReference>
<comment type="subcellular location">
    <subcellularLocation>
        <location evidence="1">Nucleus</location>
    </subcellularLocation>
</comment>
<dbReference type="InterPro" id="IPR056784">
    <property type="entry name" value="PSF2_N"/>
</dbReference>
<dbReference type="AlphaFoldDB" id="A0A397T0L8"/>
<dbReference type="STRING" id="658196.A0A397T0L8"/>
<evidence type="ECO:0000256" key="2">
    <source>
        <dbReference type="ARBA" id="ARBA00010565"/>
    </source>
</evidence>